<name>A0A8E7G2H2_9VIRU</name>
<sequence length="197" mass="21749">MPVTSLSLTPSAGTLIHGPLTTISLIWERSASLEERITLMRVLISMLSSISAASSDPETPANLMCTAAIRTFHHQKASRKVVMTTRSRMETLSQEGSHGQASMELCRMAISGAKSSELRVSNYFGNVLNDWIQRHFAPITETSENSPIGDIDLYRRSTSIPPGSILSLEWYLSWLHGEDSVLTMIPQPRLLHGADVR</sequence>
<evidence type="ECO:0000313" key="1">
    <source>
        <dbReference type="EMBL" id="QVW56584.1"/>
    </source>
</evidence>
<proteinExistence type="predicted"/>
<reference evidence="1" key="1">
    <citation type="submission" date="2020-10" db="EMBL/GenBank/DDBJ databases">
        <title>CRESS DNA virus dark matter in the feces of wild birds.</title>
        <authorList>
            <person name="Yang S."/>
            <person name="Zhang W."/>
        </authorList>
    </citation>
    <scope>NUCLEOTIDE SEQUENCE</scope>
    <source>
        <strain evidence="1">Cfe153gen3</strain>
    </source>
</reference>
<accession>A0A8E7G2H2</accession>
<protein>
    <submittedName>
        <fullName evidence="1">Replication-associated protein</fullName>
    </submittedName>
</protein>
<organism evidence="1">
    <name type="scientific">Zosterops erythropleurus Genomoviridae sp</name>
    <dbReference type="NCBI Taxonomy" id="2814957"/>
    <lineage>
        <taxon>Viruses</taxon>
        <taxon>Monodnaviria</taxon>
        <taxon>Shotokuvirae</taxon>
        <taxon>Cressdnaviricota</taxon>
        <taxon>Repensiviricetes</taxon>
        <taxon>Geplafuvirales</taxon>
        <taxon>Genomoviridae</taxon>
    </lineage>
</organism>
<dbReference type="EMBL" id="MW183026">
    <property type="protein sequence ID" value="QVW56584.1"/>
    <property type="molecule type" value="Genomic_DNA"/>
</dbReference>